<reference evidence="1" key="2">
    <citation type="journal article" date="2022" name="Microbiol. Resour. Announc.">
        <title>Whole-Genome Sequence of Entomortierella parvispora E1425, a Mucoromycotan Fungus Associated with Burkholderiaceae-Related Endosymbiotic Bacteria.</title>
        <authorList>
            <person name="Herlambang A."/>
            <person name="Guo Y."/>
            <person name="Takashima Y."/>
            <person name="Narisawa K."/>
            <person name="Ohta H."/>
            <person name="Nishizawa T."/>
        </authorList>
    </citation>
    <scope>NUCLEOTIDE SEQUENCE</scope>
    <source>
        <strain evidence="1">E1425</strain>
    </source>
</reference>
<comment type="caution">
    <text evidence="1">The sequence shown here is derived from an EMBL/GenBank/DDBJ whole genome shotgun (WGS) entry which is preliminary data.</text>
</comment>
<dbReference type="AlphaFoldDB" id="A0A9P3M1I5"/>
<keyword evidence="2" id="KW-1185">Reference proteome</keyword>
<sequence length="167" mass="18988">MGSDWYTFCSTTAAAIPVPKEALKQPFDLPGFKLMTIVRETQDEYRKYEYNEYHGALICLEETELIVSSVEVIGPYEITSHQVESKRMTHLDAFMPEDVRKRLTSACEAYLGRQPDDVPGFWNVSSTKSYFVELHSTWSLGAMDTVAGEDSDLERFCYSVDRSGDDV</sequence>
<evidence type="ECO:0000313" key="2">
    <source>
        <dbReference type="Proteomes" id="UP000827284"/>
    </source>
</evidence>
<proteinExistence type="predicted"/>
<gene>
    <name evidence="1" type="ORF">EMPS_10697</name>
</gene>
<protein>
    <submittedName>
        <fullName evidence="1">Uncharacterized protein</fullName>
    </submittedName>
</protein>
<dbReference type="OrthoDB" id="2354716at2759"/>
<dbReference type="EMBL" id="BQFW01000015">
    <property type="protein sequence ID" value="GJJ78338.1"/>
    <property type="molecule type" value="Genomic_DNA"/>
</dbReference>
<accession>A0A9P3M1I5</accession>
<name>A0A9P3M1I5_9FUNG</name>
<reference evidence="1" key="1">
    <citation type="submission" date="2021-11" db="EMBL/GenBank/DDBJ databases">
        <authorList>
            <person name="Herlambang A."/>
            <person name="Guo Y."/>
            <person name="Takashima Y."/>
            <person name="Nishizawa T."/>
        </authorList>
    </citation>
    <scope>NUCLEOTIDE SEQUENCE</scope>
    <source>
        <strain evidence="1">E1425</strain>
    </source>
</reference>
<dbReference type="Proteomes" id="UP000827284">
    <property type="component" value="Unassembled WGS sequence"/>
</dbReference>
<evidence type="ECO:0000313" key="1">
    <source>
        <dbReference type="EMBL" id="GJJ78338.1"/>
    </source>
</evidence>
<organism evidence="1 2">
    <name type="scientific">Entomortierella parvispora</name>
    <dbReference type="NCBI Taxonomy" id="205924"/>
    <lineage>
        <taxon>Eukaryota</taxon>
        <taxon>Fungi</taxon>
        <taxon>Fungi incertae sedis</taxon>
        <taxon>Mucoromycota</taxon>
        <taxon>Mortierellomycotina</taxon>
        <taxon>Mortierellomycetes</taxon>
        <taxon>Mortierellales</taxon>
        <taxon>Mortierellaceae</taxon>
        <taxon>Entomortierella</taxon>
    </lineage>
</organism>